<dbReference type="RefSeq" id="WP_218091306.1">
    <property type="nucleotide sequence ID" value="NZ_CAJVAS010000004.1"/>
</dbReference>
<dbReference type="EMBL" id="CAJVAS010000004">
    <property type="protein sequence ID" value="CAG7612299.1"/>
    <property type="molecule type" value="Genomic_DNA"/>
</dbReference>
<protein>
    <submittedName>
        <fullName evidence="2">Uncharacterized protein</fullName>
    </submittedName>
</protein>
<organism evidence="2 3">
    <name type="scientific">Paenibacillus solanacearum</name>
    <dbReference type="NCBI Taxonomy" id="2048548"/>
    <lineage>
        <taxon>Bacteria</taxon>
        <taxon>Bacillati</taxon>
        <taxon>Bacillota</taxon>
        <taxon>Bacilli</taxon>
        <taxon>Bacillales</taxon>
        <taxon>Paenibacillaceae</taxon>
        <taxon>Paenibacillus</taxon>
    </lineage>
</organism>
<dbReference type="Proteomes" id="UP000693672">
    <property type="component" value="Unassembled WGS sequence"/>
</dbReference>
<sequence>MKKIITFVLVLALIAAALYQDWSQGKQNQVLALYEIKAAFVQAGIPLVEVPDSTYFTLYGKEPFMLEADGSAFAVYVFKSPESIARAMEDFEAQTVNVKAVLSEIYKVKNVLIFEARDLNEPSEKVQKAIERLMAS</sequence>
<evidence type="ECO:0000313" key="3">
    <source>
        <dbReference type="Proteomes" id="UP000693672"/>
    </source>
</evidence>
<keyword evidence="3" id="KW-1185">Reference proteome</keyword>
<keyword evidence="1" id="KW-0732">Signal</keyword>
<feature type="chain" id="PRO_5039306528" evidence="1">
    <location>
        <begin position="20"/>
        <end position="136"/>
    </location>
</feature>
<reference evidence="2" key="1">
    <citation type="submission" date="2021-06" db="EMBL/GenBank/DDBJ databases">
        <authorList>
            <person name="Criscuolo A."/>
        </authorList>
    </citation>
    <scope>NUCLEOTIDE SEQUENCE</scope>
    <source>
        <strain evidence="2">CIP111600</strain>
    </source>
</reference>
<evidence type="ECO:0000256" key="1">
    <source>
        <dbReference type="SAM" id="SignalP"/>
    </source>
</evidence>
<dbReference type="AlphaFoldDB" id="A0A916JYJ4"/>
<feature type="signal peptide" evidence="1">
    <location>
        <begin position="1"/>
        <end position="19"/>
    </location>
</feature>
<gene>
    <name evidence="2" type="ORF">PAESOLCIP111_01513</name>
</gene>
<accession>A0A916JYJ4</accession>
<proteinExistence type="predicted"/>
<evidence type="ECO:0000313" key="2">
    <source>
        <dbReference type="EMBL" id="CAG7612299.1"/>
    </source>
</evidence>
<name>A0A916JYJ4_9BACL</name>
<comment type="caution">
    <text evidence="2">The sequence shown here is derived from an EMBL/GenBank/DDBJ whole genome shotgun (WGS) entry which is preliminary data.</text>
</comment>